<feature type="domain" description="DNA topoisomerase IB N-terminal" evidence="3">
    <location>
        <begin position="38"/>
        <end position="86"/>
    </location>
</feature>
<gene>
    <name evidence="4" type="ORF">JF625_07825</name>
</gene>
<evidence type="ECO:0000256" key="1">
    <source>
        <dbReference type="SAM" id="MobiDB-lite"/>
    </source>
</evidence>
<dbReference type="InterPro" id="IPR049331">
    <property type="entry name" value="Top1B_N_bact"/>
</dbReference>
<evidence type="ECO:0000259" key="3">
    <source>
        <dbReference type="Pfam" id="PF21338"/>
    </source>
</evidence>
<feature type="domain" description="DNA topoisomerase I catalytic core eukaryotic-type" evidence="2">
    <location>
        <begin position="98"/>
        <end position="300"/>
    </location>
</feature>
<dbReference type="GO" id="GO:0003917">
    <property type="term" value="F:DNA topoisomerase type I (single strand cut, ATP-independent) activity"/>
    <property type="evidence" value="ECO:0007669"/>
    <property type="project" value="InterPro"/>
</dbReference>
<dbReference type="GO" id="GO:0006265">
    <property type="term" value="P:DNA topological change"/>
    <property type="evidence" value="ECO:0007669"/>
    <property type="project" value="InterPro"/>
</dbReference>
<dbReference type="CDD" id="cd00659">
    <property type="entry name" value="Topo_IB_C"/>
    <property type="match status" value="1"/>
</dbReference>
<dbReference type="Gene3D" id="3.30.66.10">
    <property type="entry name" value="DNA topoisomerase I domain"/>
    <property type="match status" value="1"/>
</dbReference>
<reference evidence="4" key="1">
    <citation type="submission" date="2020-06" db="EMBL/GenBank/DDBJ databases">
        <title>Stable isotope informed genome-resolved metagenomics uncovers potential trophic interactions in rhizosphere soil.</title>
        <authorList>
            <person name="Starr E.P."/>
            <person name="Shi S."/>
            <person name="Blazewicz S.J."/>
            <person name="Koch B.J."/>
            <person name="Probst A.J."/>
            <person name="Hungate B.A."/>
            <person name="Pett-Ridge J."/>
            <person name="Firestone M.K."/>
            <person name="Banfield J.F."/>
        </authorList>
    </citation>
    <scope>NUCLEOTIDE SEQUENCE</scope>
    <source>
        <strain evidence="4">YM_69_17</strain>
    </source>
</reference>
<dbReference type="PROSITE" id="PS52038">
    <property type="entry name" value="TOPO_IB_2"/>
    <property type="match status" value="1"/>
</dbReference>
<organism evidence="4 5">
    <name type="scientific">Inquilinus limosus</name>
    <dbReference type="NCBI Taxonomy" id="171674"/>
    <lineage>
        <taxon>Bacteria</taxon>
        <taxon>Pseudomonadati</taxon>
        <taxon>Pseudomonadota</taxon>
        <taxon>Alphaproteobacteria</taxon>
        <taxon>Rhodospirillales</taxon>
        <taxon>Rhodospirillaceae</taxon>
        <taxon>Inquilinus</taxon>
    </lineage>
</organism>
<dbReference type="Pfam" id="PF21338">
    <property type="entry name" value="Top1B_N_bact"/>
    <property type="match status" value="1"/>
</dbReference>
<protein>
    <submittedName>
        <fullName evidence="4">DNA topoisomerase IB</fullName>
    </submittedName>
</protein>
<dbReference type="SUPFAM" id="SSF55869">
    <property type="entry name" value="DNA topoisomerase I domain"/>
    <property type="match status" value="1"/>
</dbReference>
<dbReference type="AlphaFoldDB" id="A0A952FI01"/>
<dbReference type="Gene3D" id="3.90.15.10">
    <property type="entry name" value="Topoisomerase I, Chain A, domain 3"/>
    <property type="match status" value="1"/>
</dbReference>
<dbReference type="InterPro" id="IPR013500">
    <property type="entry name" value="TopoI_cat_euk"/>
</dbReference>
<dbReference type="Pfam" id="PF01028">
    <property type="entry name" value="Topoisom_I"/>
    <property type="match status" value="1"/>
</dbReference>
<proteinExistence type="predicted"/>
<dbReference type="Proteomes" id="UP000700706">
    <property type="component" value="Unassembled WGS sequence"/>
</dbReference>
<evidence type="ECO:0000259" key="2">
    <source>
        <dbReference type="Pfam" id="PF01028"/>
    </source>
</evidence>
<dbReference type="InterPro" id="IPR014711">
    <property type="entry name" value="TopoI_cat_a-hlx-sub_euk"/>
</dbReference>
<dbReference type="GO" id="GO:0003677">
    <property type="term" value="F:DNA binding"/>
    <property type="evidence" value="ECO:0007669"/>
    <property type="project" value="InterPro"/>
</dbReference>
<dbReference type="Gene3D" id="1.10.132.120">
    <property type="match status" value="1"/>
</dbReference>
<evidence type="ECO:0000313" key="5">
    <source>
        <dbReference type="Proteomes" id="UP000700706"/>
    </source>
</evidence>
<evidence type="ECO:0000313" key="4">
    <source>
        <dbReference type="EMBL" id="MBW8725043.1"/>
    </source>
</evidence>
<name>A0A952FI01_9PROT</name>
<comment type="caution">
    <text evidence="4">The sequence shown here is derived from an EMBL/GenBank/DDBJ whole genome shotgun (WGS) entry which is preliminary data.</text>
</comment>
<dbReference type="SUPFAM" id="SSF56349">
    <property type="entry name" value="DNA breaking-rejoining enzymes"/>
    <property type="match status" value="1"/>
</dbReference>
<sequence>MVDTTAPAPSPSDEARANGLRYVSDTDPGISRRRSGTGFAYRMPDGSPVRDRETLARIRKLAIPPAYTEVWICLDPRGHLQASGRDQRGRKQYRYHPRWKAARAETKYNRMVAFGRALPRIRKRVDADLAQRGLTRNKVLAAIVRLLEATLIRIGNDEYAKTNKSFGLTTLRKRHVDVEGGAVRFEFKAKSGRLHRAAFRDRRIARIVRSCQDLPGHRLFQYVDDEGERHSVGSEEVNAYLREIAGQDFTAKDFRTWAGTLLAAQILATETDPEAPPTKAAVVRCIEQVAVQLGNTPAVCRACYVHPGVVGAFLDGDLAATLRWPPGDDPDGRRGEAALLRFLKRLEVGASGRA</sequence>
<dbReference type="InterPro" id="IPR011010">
    <property type="entry name" value="DNA_brk_join_enz"/>
</dbReference>
<dbReference type="EMBL" id="JAEKLZ010000159">
    <property type="protein sequence ID" value="MBW8725043.1"/>
    <property type="molecule type" value="Genomic_DNA"/>
</dbReference>
<dbReference type="InterPro" id="IPR035447">
    <property type="entry name" value="DNA_topo_I_N_sf"/>
</dbReference>
<feature type="region of interest" description="Disordered" evidence="1">
    <location>
        <begin position="1"/>
        <end position="46"/>
    </location>
</feature>
<accession>A0A952FI01</accession>